<evidence type="ECO:0000256" key="1">
    <source>
        <dbReference type="SAM" id="Phobius"/>
    </source>
</evidence>
<feature type="transmembrane region" description="Helical" evidence="1">
    <location>
        <begin position="195"/>
        <end position="217"/>
    </location>
</feature>
<keyword evidence="1" id="KW-0472">Membrane</keyword>
<comment type="caution">
    <text evidence="3">The sequence shown here is derived from an EMBL/GenBank/DDBJ whole genome shotgun (WGS) entry which is preliminary data.</text>
</comment>
<feature type="transmembrane region" description="Helical" evidence="1">
    <location>
        <begin position="75"/>
        <end position="95"/>
    </location>
</feature>
<evidence type="ECO:0000313" key="3">
    <source>
        <dbReference type="EMBL" id="THH06898.1"/>
    </source>
</evidence>
<feature type="transmembrane region" description="Helical" evidence="1">
    <location>
        <begin position="128"/>
        <end position="150"/>
    </location>
</feature>
<keyword evidence="4" id="KW-1185">Reference proteome</keyword>
<proteinExistence type="predicted"/>
<name>A0A4S4L7U6_9AGAM</name>
<feature type="transmembrane region" description="Helical" evidence="1">
    <location>
        <begin position="49"/>
        <end position="68"/>
    </location>
</feature>
<reference evidence="3 4" key="1">
    <citation type="submission" date="2019-02" db="EMBL/GenBank/DDBJ databases">
        <title>Genome sequencing of the rare red list fungi Phellinidium pouzarii.</title>
        <authorList>
            <person name="Buettner E."/>
            <person name="Kellner H."/>
        </authorList>
    </citation>
    <scope>NUCLEOTIDE SEQUENCE [LARGE SCALE GENOMIC DNA]</scope>
    <source>
        <strain evidence="3 4">DSM 108285</strain>
    </source>
</reference>
<feature type="domain" description="DUF6533" evidence="2">
    <location>
        <begin position="1"/>
        <end position="29"/>
    </location>
</feature>
<protein>
    <recommendedName>
        <fullName evidence="2">DUF6533 domain-containing protein</fullName>
    </recommendedName>
</protein>
<evidence type="ECO:0000313" key="4">
    <source>
        <dbReference type="Proteomes" id="UP000308199"/>
    </source>
</evidence>
<keyword evidence="1" id="KW-0812">Transmembrane</keyword>
<dbReference type="OrthoDB" id="2638860at2759"/>
<dbReference type="InterPro" id="IPR045340">
    <property type="entry name" value="DUF6533"/>
</dbReference>
<organism evidence="3 4">
    <name type="scientific">Phellinidium pouzarii</name>
    <dbReference type="NCBI Taxonomy" id="167371"/>
    <lineage>
        <taxon>Eukaryota</taxon>
        <taxon>Fungi</taxon>
        <taxon>Dikarya</taxon>
        <taxon>Basidiomycota</taxon>
        <taxon>Agaricomycotina</taxon>
        <taxon>Agaricomycetes</taxon>
        <taxon>Hymenochaetales</taxon>
        <taxon>Hymenochaetaceae</taxon>
        <taxon>Phellinidium</taxon>
    </lineage>
</organism>
<accession>A0A4S4L7U6</accession>
<keyword evidence="1" id="KW-1133">Transmembrane helix</keyword>
<gene>
    <name evidence="3" type="ORF">EW145_g3761</name>
</gene>
<dbReference type="Proteomes" id="UP000308199">
    <property type="component" value="Unassembled WGS sequence"/>
</dbReference>
<dbReference type="Pfam" id="PF20151">
    <property type="entry name" value="DUF6533"/>
    <property type="match status" value="1"/>
</dbReference>
<evidence type="ECO:0000259" key="2">
    <source>
        <dbReference type="Pfam" id="PF20151"/>
    </source>
</evidence>
<feature type="transmembrane region" description="Helical" evidence="1">
    <location>
        <begin position="170"/>
        <end position="189"/>
    </location>
</feature>
<dbReference type="EMBL" id="SGPK01000169">
    <property type="protein sequence ID" value="THH06898.1"/>
    <property type="molecule type" value="Genomic_DNA"/>
</dbReference>
<sequence>MDKEVKYFWRTPRNFVSCIYFLNRYIGIFSAFVYIPCNLAFWAKGITNLMTILFVDYILLMRVVALSFGDKKVSAFLRVLFCLNAASGLTLLIYGDIKDEIAVGSLIEGVNICGTNGAPFPALSALSWSIPLVYGFILMVLALYKAVMFWKTEGGFNGLGLVKIAVMDQAVYFFIVIFCAVVQIIAASTDSSVPLSVAFSVLGTPSILCILGSRLLVHLKEAGERGANEGTSFRTRNIESPRPVVMNEVARVLEAAETIY</sequence>
<feature type="transmembrane region" description="Helical" evidence="1">
    <location>
        <begin position="21"/>
        <end position="43"/>
    </location>
</feature>
<dbReference type="AlphaFoldDB" id="A0A4S4L7U6"/>